<evidence type="ECO:0000256" key="3">
    <source>
        <dbReference type="ARBA" id="ARBA00022448"/>
    </source>
</evidence>
<keyword evidence="9" id="KW-0472">Membrane</keyword>
<comment type="caution">
    <text evidence="13">The sequence shown here is derived from an EMBL/GenBank/DDBJ whole genome shotgun (WGS) entry which is preliminary data.</text>
</comment>
<dbReference type="Proteomes" id="UP001179361">
    <property type="component" value="Unassembled WGS sequence"/>
</dbReference>
<dbReference type="PANTHER" id="PTHR34501">
    <property type="entry name" value="PROTEIN YDDL-RELATED"/>
    <property type="match status" value="1"/>
</dbReference>
<comment type="subunit">
    <text evidence="2">Homotrimer.</text>
</comment>
<evidence type="ECO:0000256" key="6">
    <source>
        <dbReference type="ARBA" id="ARBA00022729"/>
    </source>
</evidence>
<evidence type="ECO:0000256" key="7">
    <source>
        <dbReference type="ARBA" id="ARBA00023065"/>
    </source>
</evidence>
<keyword evidence="5" id="KW-0812">Transmembrane</keyword>
<proteinExistence type="predicted"/>
<evidence type="ECO:0000313" key="13">
    <source>
        <dbReference type="EMBL" id="MCD2518273.1"/>
    </source>
</evidence>
<feature type="domain" description="Porin" evidence="12">
    <location>
        <begin position="13"/>
        <end position="342"/>
    </location>
</feature>
<feature type="signal peptide" evidence="11">
    <location>
        <begin position="1"/>
        <end position="24"/>
    </location>
</feature>
<evidence type="ECO:0000256" key="9">
    <source>
        <dbReference type="ARBA" id="ARBA00023136"/>
    </source>
</evidence>
<dbReference type="SUPFAM" id="SSF56935">
    <property type="entry name" value="Porins"/>
    <property type="match status" value="1"/>
</dbReference>
<accession>A0ABS8Q935</accession>
<dbReference type="Gene3D" id="2.40.160.10">
    <property type="entry name" value="Porin"/>
    <property type="match status" value="1"/>
</dbReference>
<dbReference type="InterPro" id="IPR033900">
    <property type="entry name" value="Gram_neg_porin_domain"/>
</dbReference>
<dbReference type="Pfam" id="PF13609">
    <property type="entry name" value="Porin_4"/>
    <property type="match status" value="1"/>
</dbReference>
<dbReference type="PANTHER" id="PTHR34501:SF9">
    <property type="entry name" value="MAJOR OUTER MEMBRANE PROTEIN P.IA"/>
    <property type="match status" value="1"/>
</dbReference>
<evidence type="ECO:0000313" key="14">
    <source>
        <dbReference type="Proteomes" id="UP001179361"/>
    </source>
</evidence>
<dbReference type="EMBL" id="JAJNOC010000006">
    <property type="protein sequence ID" value="MCD2518273.1"/>
    <property type="molecule type" value="Genomic_DNA"/>
</dbReference>
<sequence length="369" mass="39311">MHSKSTLALAIGAACAVLAGAAGAQTRVELYGSVDAGVSYVNNARGNGQTLVDSGNRSPDRFGIRGSEDLGGGYQALFGIESGFSLDTGAQKNPNKLFQRRTFVGLSGPIGTVSLGHMPDFMYDYLRFQSNGIMGSAYFFHPGNLDNQANQFQIDNAVRYETPVMRGFKFGAMVGAGEQPESSVKGRHYSLGAQYASGPLKANLAYTKSRDRAFNLGATLGLPSVLGQALSSDPSAVDAKYANFNADRVTSFGATGSYTIGRFTPHAMVSSVKLETRAGAETQRNVELGTDYALTPADTLGVSVATSKFGEVRWDQFNVINMYRFSKRTTLYGAVAFQKAKNGVAVIQGLAPSSTDKQVVSRIGLHHLF</sequence>
<keyword evidence="7" id="KW-0406">Ion transport</keyword>
<evidence type="ECO:0000256" key="4">
    <source>
        <dbReference type="ARBA" id="ARBA00022452"/>
    </source>
</evidence>
<evidence type="ECO:0000256" key="5">
    <source>
        <dbReference type="ARBA" id="ARBA00022692"/>
    </source>
</evidence>
<dbReference type="InterPro" id="IPR050298">
    <property type="entry name" value="Gram-neg_bact_OMP"/>
</dbReference>
<feature type="chain" id="PRO_5047292289" evidence="11">
    <location>
        <begin position="25"/>
        <end position="369"/>
    </location>
</feature>
<evidence type="ECO:0000256" key="10">
    <source>
        <dbReference type="ARBA" id="ARBA00023237"/>
    </source>
</evidence>
<gene>
    <name evidence="13" type="ORF">LQ564_18350</name>
</gene>
<evidence type="ECO:0000256" key="2">
    <source>
        <dbReference type="ARBA" id="ARBA00011233"/>
    </source>
</evidence>
<organism evidence="13 14">
    <name type="scientific">Massilia phyllostachyos</name>
    <dbReference type="NCBI Taxonomy" id="2898585"/>
    <lineage>
        <taxon>Bacteria</taxon>
        <taxon>Pseudomonadati</taxon>
        <taxon>Pseudomonadota</taxon>
        <taxon>Betaproteobacteria</taxon>
        <taxon>Burkholderiales</taxon>
        <taxon>Oxalobacteraceae</taxon>
        <taxon>Telluria group</taxon>
        <taxon>Massilia</taxon>
    </lineage>
</organism>
<dbReference type="PROSITE" id="PS51257">
    <property type="entry name" value="PROKAR_LIPOPROTEIN"/>
    <property type="match status" value="1"/>
</dbReference>
<evidence type="ECO:0000256" key="8">
    <source>
        <dbReference type="ARBA" id="ARBA00023114"/>
    </source>
</evidence>
<keyword evidence="4" id="KW-1134">Transmembrane beta strand</keyword>
<name>A0ABS8Q935_9BURK</name>
<protein>
    <submittedName>
        <fullName evidence="13">Porin</fullName>
    </submittedName>
</protein>
<keyword evidence="3" id="KW-0813">Transport</keyword>
<dbReference type="RefSeq" id="WP_231059558.1">
    <property type="nucleotide sequence ID" value="NZ_JAJNOC010000006.1"/>
</dbReference>
<keyword evidence="14" id="KW-1185">Reference proteome</keyword>
<dbReference type="InterPro" id="IPR023614">
    <property type="entry name" value="Porin_dom_sf"/>
</dbReference>
<dbReference type="PRINTS" id="PR00184">
    <property type="entry name" value="NEISSPPORIN"/>
</dbReference>
<comment type="subcellular location">
    <subcellularLocation>
        <location evidence="1">Cell outer membrane</location>
        <topology evidence="1">Multi-pass membrane protein</topology>
    </subcellularLocation>
</comment>
<evidence type="ECO:0000256" key="11">
    <source>
        <dbReference type="SAM" id="SignalP"/>
    </source>
</evidence>
<evidence type="ECO:0000256" key="1">
    <source>
        <dbReference type="ARBA" id="ARBA00004571"/>
    </source>
</evidence>
<evidence type="ECO:0000259" key="12">
    <source>
        <dbReference type="Pfam" id="PF13609"/>
    </source>
</evidence>
<keyword evidence="6 11" id="KW-0732">Signal</keyword>
<dbReference type="CDD" id="cd00342">
    <property type="entry name" value="gram_neg_porins"/>
    <property type="match status" value="1"/>
</dbReference>
<keyword evidence="8" id="KW-0626">Porin</keyword>
<dbReference type="InterPro" id="IPR002299">
    <property type="entry name" value="Porin_Neis"/>
</dbReference>
<reference evidence="13" key="1">
    <citation type="submission" date="2021-11" db="EMBL/GenBank/DDBJ databases">
        <title>The complete genome of Massilia sp sp. G4R7.</title>
        <authorList>
            <person name="Liu L."/>
            <person name="Yue J."/>
            <person name="Yuan J."/>
            <person name="Yang F."/>
            <person name="Li L."/>
        </authorList>
    </citation>
    <scope>NUCLEOTIDE SEQUENCE</scope>
    <source>
        <strain evidence="13">G4R7</strain>
    </source>
</reference>
<keyword evidence="10" id="KW-0998">Cell outer membrane</keyword>